<evidence type="ECO:0000256" key="2">
    <source>
        <dbReference type="ARBA" id="ARBA00006411"/>
    </source>
</evidence>
<dbReference type="Pfam" id="PF14011">
    <property type="entry name" value="ESX-1_EspG"/>
    <property type="match status" value="1"/>
</dbReference>
<sequence length="252" mass="27126">MSVTHLELSVGALAGAAEREGLGALHLSLQPEPMWIPREELDSARSALDGELAAAGLVDRRGRLDPDFRDLLPVLTGASLEYFGWLSQDDATWSALAASRGMLGVLAVRRGDRVTLTAIDHTELPSALAGVLPDVVPGGGSRWVVRVPDLREGLTQTHRDRSVARVIAEISKVMQRPVAGGGELYVADRDPGGRRRGLRTPLHVVDTDWGRYVNYRVRVGDEEEFCVQPASPAVVAATLESLRGQLVVTQSG</sequence>
<evidence type="ECO:0000313" key="5">
    <source>
        <dbReference type="EMBL" id="EID55279.1"/>
    </source>
</evidence>
<dbReference type="HOGENOM" id="CLU_088487_1_1_11"/>
<proteinExistence type="inferred from homology"/>
<accession>I0V576</accession>
<protein>
    <recommendedName>
        <fullName evidence="7">EspG family</fullName>
    </recommendedName>
</protein>
<dbReference type="STRING" id="882086.SacxiDRAFT_3070"/>
<reference evidence="5 6" key="1">
    <citation type="submission" date="2012-01" db="EMBL/GenBank/DDBJ databases">
        <title>Improved High-Quality Draft sequence of Saccharomonospora xinjiangensis XJ-54.</title>
        <authorList>
            <consortium name="US DOE Joint Genome Institute"/>
            <person name="Lucas S."/>
            <person name="Han J."/>
            <person name="Lapidus A."/>
            <person name="Cheng J.-F."/>
            <person name="Goodwin L."/>
            <person name="Pitluck S."/>
            <person name="Peters L."/>
            <person name="Mikhailova N."/>
            <person name="Teshima H."/>
            <person name="Detter J.C."/>
            <person name="Han C."/>
            <person name="Tapia R."/>
            <person name="Land M."/>
            <person name="Hauser L."/>
            <person name="Kyrpides N."/>
            <person name="Ivanova N."/>
            <person name="Pagani I."/>
            <person name="Brambilla E.-M."/>
            <person name="Klenk H.-P."/>
            <person name="Woyke T."/>
        </authorList>
    </citation>
    <scope>NUCLEOTIDE SEQUENCE [LARGE SCALE GENOMIC DNA]</scope>
    <source>
        <strain evidence="5 6">XJ-54</strain>
    </source>
</reference>
<dbReference type="AlphaFoldDB" id="I0V576"/>
<dbReference type="RefSeq" id="WP_006239436.1">
    <property type="nucleotide sequence ID" value="NZ_JH636049.1"/>
</dbReference>
<keyword evidence="6" id="KW-1185">Reference proteome</keyword>
<dbReference type="Proteomes" id="UP000004691">
    <property type="component" value="Unassembled WGS sequence"/>
</dbReference>
<keyword evidence="4" id="KW-0143">Chaperone</keyword>
<evidence type="ECO:0000256" key="4">
    <source>
        <dbReference type="ARBA" id="ARBA00023186"/>
    </source>
</evidence>
<comment type="similarity">
    <text evidence="2">Belongs to the EspG family.</text>
</comment>
<evidence type="ECO:0000256" key="1">
    <source>
        <dbReference type="ARBA" id="ARBA00004496"/>
    </source>
</evidence>
<keyword evidence="3" id="KW-0963">Cytoplasm</keyword>
<dbReference type="eggNOG" id="ENOG5033RUV">
    <property type="taxonomic scope" value="Bacteria"/>
</dbReference>
<comment type="subcellular location">
    <subcellularLocation>
        <location evidence="1">Cytoplasm</location>
    </subcellularLocation>
</comment>
<dbReference type="EMBL" id="JH636049">
    <property type="protein sequence ID" value="EID55279.1"/>
    <property type="molecule type" value="Genomic_DNA"/>
</dbReference>
<evidence type="ECO:0000256" key="3">
    <source>
        <dbReference type="ARBA" id="ARBA00022490"/>
    </source>
</evidence>
<gene>
    <name evidence="5" type="ORF">SacxiDRAFT_3070</name>
</gene>
<dbReference type="OrthoDB" id="3665265at2"/>
<name>I0V576_9PSEU</name>
<evidence type="ECO:0008006" key="7">
    <source>
        <dbReference type="Google" id="ProtNLM"/>
    </source>
</evidence>
<organism evidence="5 6">
    <name type="scientific">Saccharomonospora xinjiangensis XJ-54</name>
    <dbReference type="NCBI Taxonomy" id="882086"/>
    <lineage>
        <taxon>Bacteria</taxon>
        <taxon>Bacillati</taxon>
        <taxon>Actinomycetota</taxon>
        <taxon>Actinomycetes</taxon>
        <taxon>Pseudonocardiales</taxon>
        <taxon>Pseudonocardiaceae</taxon>
        <taxon>Saccharomonospora</taxon>
    </lineage>
</organism>
<dbReference type="InterPro" id="IPR025734">
    <property type="entry name" value="EspG"/>
</dbReference>
<evidence type="ECO:0000313" key="6">
    <source>
        <dbReference type="Proteomes" id="UP000004691"/>
    </source>
</evidence>